<reference evidence="1 2" key="1">
    <citation type="submission" date="2011-12" db="EMBL/GenBank/DDBJ databases">
        <title>Genome of multiresistant Enterobacter cloacae podovirus phiKDA1 - a new EPS depolymerase producing member of phiKMV supergroup.</title>
        <authorList>
            <person name="Dabrowski K."/>
            <person name="Hejnowicz M.S."/>
            <person name="Gajewska J."/>
            <person name="Lobocka M.B."/>
        </authorList>
    </citation>
    <scope>NUCLEOTIDE SEQUENCE [LARGE SCALE GENOMIC DNA]</scope>
</reference>
<name>A0A0A6Z566_9CAUD</name>
<dbReference type="Proteomes" id="UP000030740">
    <property type="component" value="Segment"/>
</dbReference>
<keyword evidence="2" id="KW-1185">Reference proteome</keyword>
<evidence type="ECO:0000313" key="2">
    <source>
        <dbReference type="Proteomes" id="UP000030740"/>
    </source>
</evidence>
<protein>
    <submittedName>
        <fullName evidence="1">Uncharacterized protein</fullName>
    </submittedName>
</protein>
<sequence>MDNTGKAPALYNVYINCRFKAGPVTEAEAWEVIGKQPFGSGHLVYEAETGEIAEQFVPY</sequence>
<accession>A0A0A6Z566</accession>
<organism evidence="1 2">
    <name type="scientific">Enterobacter phage phiKDA1</name>
    <dbReference type="NCBI Taxonomy" id="1147139"/>
    <lineage>
        <taxon>Viruses</taxon>
        <taxon>Duplodnaviria</taxon>
        <taxon>Heunggongvirae</taxon>
        <taxon>Uroviricota</taxon>
        <taxon>Caudoviricetes</taxon>
        <taxon>Autographivirales</taxon>
        <taxon>Autoscriptoviridae</taxon>
        <taxon>Slopekvirinae</taxon>
        <taxon>Koutsourovirus</taxon>
        <taxon>Koutsourovirus Pec</taxon>
        <taxon>Koutsourovirus KDA1</taxon>
    </lineage>
</organism>
<gene>
    <name evidence="1" type="ORF">phiKDA1_16</name>
</gene>
<dbReference type="EMBL" id="JQ267518">
    <property type="protein sequence ID" value="AFE86109.1"/>
    <property type="molecule type" value="Genomic_DNA"/>
</dbReference>
<evidence type="ECO:0000313" key="1">
    <source>
        <dbReference type="EMBL" id="AFE86109.1"/>
    </source>
</evidence>
<proteinExistence type="predicted"/>